<protein>
    <submittedName>
        <fullName evidence="4">TetR family transcriptional regulator</fullName>
    </submittedName>
</protein>
<reference evidence="4" key="1">
    <citation type="submission" date="2021-04" db="EMBL/GenBank/DDBJ databases">
        <title>Genome based classification of Actinospica acidithermotolerans sp. nov., an actinobacterium isolated from an Indonesian hot spring.</title>
        <authorList>
            <person name="Kusuma A.B."/>
            <person name="Putra K.E."/>
            <person name="Nafisah S."/>
            <person name="Loh J."/>
            <person name="Nouioui I."/>
            <person name="Goodfellow M."/>
        </authorList>
    </citation>
    <scope>NUCLEOTIDE SEQUENCE</scope>
    <source>
        <strain evidence="4">MGRD01-02</strain>
    </source>
</reference>
<sequence length="218" mass="22883">MDVPDWNPRRVAAVEAALPEGATPPGTRGRILHAGLALFAETGFAGTSIRAIAERVGINSATLYSHYPSKEQVLADLVLLGHRELADRLTSAAAALPGDAAADARLTALVRAHVRVHTDFPLLATVTNTELHALAPALAAPALELRAECRRMLIDILEHGVKDGVFAVPDLLLTATAIGAIGMHVASWFGPDQPFTGEQVADTYAALALRMAGIPEPA</sequence>
<evidence type="ECO:0000313" key="5">
    <source>
        <dbReference type="Proteomes" id="UP000676325"/>
    </source>
</evidence>
<dbReference type="PANTHER" id="PTHR30055">
    <property type="entry name" value="HTH-TYPE TRANSCRIPTIONAL REGULATOR RUTR"/>
    <property type="match status" value="1"/>
</dbReference>
<dbReference type="RefSeq" id="WP_212518981.1">
    <property type="nucleotide sequence ID" value="NZ_JAGSOH010000043.1"/>
</dbReference>
<dbReference type="Proteomes" id="UP000676325">
    <property type="component" value="Unassembled WGS sequence"/>
</dbReference>
<evidence type="ECO:0000256" key="1">
    <source>
        <dbReference type="ARBA" id="ARBA00023125"/>
    </source>
</evidence>
<dbReference type="Pfam" id="PF00440">
    <property type="entry name" value="TetR_N"/>
    <property type="match status" value="1"/>
</dbReference>
<gene>
    <name evidence="4" type="ORF">KDK95_16080</name>
</gene>
<keyword evidence="1 2" id="KW-0238">DNA-binding</keyword>
<evidence type="ECO:0000256" key="2">
    <source>
        <dbReference type="PROSITE-ProRule" id="PRU00335"/>
    </source>
</evidence>
<dbReference type="InterPro" id="IPR001647">
    <property type="entry name" value="HTH_TetR"/>
</dbReference>
<dbReference type="InterPro" id="IPR036271">
    <property type="entry name" value="Tet_transcr_reg_TetR-rel_C_sf"/>
</dbReference>
<feature type="DNA-binding region" description="H-T-H motif" evidence="2">
    <location>
        <begin position="48"/>
        <end position="67"/>
    </location>
</feature>
<dbReference type="InterPro" id="IPR009057">
    <property type="entry name" value="Homeodomain-like_sf"/>
</dbReference>
<dbReference type="InterPro" id="IPR050109">
    <property type="entry name" value="HTH-type_TetR-like_transc_reg"/>
</dbReference>
<dbReference type="Gene3D" id="1.10.357.10">
    <property type="entry name" value="Tetracycline Repressor, domain 2"/>
    <property type="match status" value="1"/>
</dbReference>
<dbReference type="PANTHER" id="PTHR30055:SF200">
    <property type="entry name" value="HTH-TYPE TRANSCRIPTIONAL REPRESSOR BDCR"/>
    <property type="match status" value="1"/>
</dbReference>
<keyword evidence="5" id="KW-1185">Reference proteome</keyword>
<proteinExistence type="predicted"/>
<comment type="caution">
    <text evidence="4">The sequence shown here is derived from an EMBL/GenBank/DDBJ whole genome shotgun (WGS) entry which is preliminary data.</text>
</comment>
<dbReference type="PRINTS" id="PR00455">
    <property type="entry name" value="HTHTETR"/>
</dbReference>
<evidence type="ECO:0000259" key="3">
    <source>
        <dbReference type="PROSITE" id="PS50977"/>
    </source>
</evidence>
<dbReference type="EMBL" id="JAGSOH010000043">
    <property type="protein sequence ID" value="MBR7827839.1"/>
    <property type="molecule type" value="Genomic_DNA"/>
</dbReference>
<dbReference type="SUPFAM" id="SSF46689">
    <property type="entry name" value="Homeodomain-like"/>
    <property type="match status" value="1"/>
</dbReference>
<feature type="domain" description="HTH tetR-type" evidence="3">
    <location>
        <begin position="25"/>
        <end position="85"/>
    </location>
</feature>
<dbReference type="SUPFAM" id="SSF48498">
    <property type="entry name" value="Tetracyclin repressor-like, C-terminal domain"/>
    <property type="match status" value="1"/>
</dbReference>
<accession>A0A941EHP5</accession>
<dbReference type="PROSITE" id="PS50977">
    <property type="entry name" value="HTH_TETR_2"/>
    <property type="match status" value="1"/>
</dbReference>
<evidence type="ECO:0000313" key="4">
    <source>
        <dbReference type="EMBL" id="MBR7827839.1"/>
    </source>
</evidence>
<organism evidence="4 5">
    <name type="scientific">Actinospica acidithermotolerans</name>
    <dbReference type="NCBI Taxonomy" id="2828514"/>
    <lineage>
        <taxon>Bacteria</taxon>
        <taxon>Bacillati</taxon>
        <taxon>Actinomycetota</taxon>
        <taxon>Actinomycetes</taxon>
        <taxon>Catenulisporales</taxon>
        <taxon>Actinospicaceae</taxon>
        <taxon>Actinospica</taxon>
    </lineage>
</organism>
<dbReference type="AlphaFoldDB" id="A0A941EHP5"/>
<dbReference type="GO" id="GO:0003700">
    <property type="term" value="F:DNA-binding transcription factor activity"/>
    <property type="evidence" value="ECO:0007669"/>
    <property type="project" value="TreeGrafter"/>
</dbReference>
<dbReference type="Pfam" id="PF17932">
    <property type="entry name" value="TetR_C_24"/>
    <property type="match status" value="1"/>
</dbReference>
<dbReference type="InterPro" id="IPR041490">
    <property type="entry name" value="KstR2_TetR_C"/>
</dbReference>
<name>A0A941EHP5_9ACTN</name>
<dbReference type="GO" id="GO:0000976">
    <property type="term" value="F:transcription cis-regulatory region binding"/>
    <property type="evidence" value="ECO:0007669"/>
    <property type="project" value="TreeGrafter"/>
</dbReference>